<evidence type="ECO:0000313" key="3">
    <source>
        <dbReference type="Proteomes" id="UP000752696"/>
    </source>
</evidence>
<dbReference type="Proteomes" id="UP000752696">
    <property type="component" value="Unassembled WGS sequence"/>
</dbReference>
<keyword evidence="3" id="KW-1185">Reference proteome</keyword>
<organism evidence="2 3">
    <name type="scientific">Heterotrigona itama</name>
    <dbReference type="NCBI Taxonomy" id="395501"/>
    <lineage>
        <taxon>Eukaryota</taxon>
        <taxon>Metazoa</taxon>
        <taxon>Ecdysozoa</taxon>
        <taxon>Arthropoda</taxon>
        <taxon>Hexapoda</taxon>
        <taxon>Insecta</taxon>
        <taxon>Pterygota</taxon>
        <taxon>Neoptera</taxon>
        <taxon>Endopterygota</taxon>
        <taxon>Hymenoptera</taxon>
        <taxon>Apocrita</taxon>
        <taxon>Aculeata</taxon>
        <taxon>Apoidea</taxon>
        <taxon>Anthophila</taxon>
        <taxon>Apidae</taxon>
        <taxon>Heterotrigona</taxon>
    </lineage>
</organism>
<evidence type="ECO:0000313" key="2">
    <source>
        <dbReference type="EMBL" id="CAD1478006.1"/>
    </source>
</evidence>
<protein>
    <submittedName>
        <fullName evidence="2">Uncharacterized protein</fullName>
    </submittedName>
</protein>
<dbReference type="EMBL" id="CAJDYZ010010418">
    <property type="protein sequence ID" value="CAD1478006.1"/>
    <property type="molecule type" value="Genomic_DNA"/>
</dbReference>
<dbReference type="OrthoDB" id="10491164at2759"/>
<evidence type="ECO:0000256" key="1">
    <source>
        <dbReference type="SAM" id="MobiDB-lite"/>
    </source>
</evidence>
<gene>
    <name evidence="2" type="ORF">MHI_LOCUS769386</name>
</gene>
<feature type="region of interest" description="Disordered" evidence="1">
    <location>
        <begin position="37"/>
        <end position="68"/>
    </location>
</feature>
<accession>A0A6V7HGU2</accession>
<sequence>MNEKFQIQKNSLLFENPVPARTQTKNSITLLSNVVAPSRSRRGEARRGEAKPPPYDTFFAESGRESNPAPLSFPPWALLGFSLENVQCCDPAGRARQLSFGSCPRTIDPILRRRF</sequence>
<reference evidence="2" key="1">
    <citation type="submission" date="2020-07" db="EMBL/GenBank/DDBJ databases">
        <authorList>
            <person name="Nazaruddin N."/>
        </authorList>
    </citation>
    <scope>NUCLEOTIDE SEQUENCE</scope>
</reference>
<feature type="compositionally biased region" description="Basic and acidic residues" evidence="1">
    <location>
        <begin position="41"/>
        <end position="50"/>
    </location>
</feature>
<feature type="non-terminal residue" evidence="2">
    <location>
        <position position="115"/>
    </location>
</feature>
<dbReference type="AlphaFoldDB" id="A0A6V7HGU2"/>
<proteinExistence type="predicted"/>
<name>A0A6V7HGU2_9HYME</name>
<comment type="caution">
    <text evidence="2">The sequence shown here is derived from an EMBL/GenBank/DDBJ whole genome shotgun (WGS) entry which is preliminary data.</text>
</comment>